<dbReference type="Proteomes" id="UP000230956">
    <property type="component" value="Unassembled WGS sequence"/>
</dbReference>
<dbReference type="RefSeq" id="WP_353682470.1">
    <property type="nucleotide sequence ID" value="NZ_MNXI01000128.1"/>
</dbReference>
<evidence type="ECO:0000256" key="1">
    <source>
        <dbReference type="ARBA" id="ARBA00005996"/>
    </source>
</evidence>
<gene>
    <name evidence="2" type="primary">tusC</name>
    <name evidence="2" type="ORF">COY37_07085</name>
</gene>
<comment type="caution">
    <text evidence="2">The sequence shown here is derived from an EMBL/GenBank/DDBJ whole genome shotgun (WGS) entry which is preliminary data.</text>
</comment>
<dbReference type="InterPro" id="IPR027396">
    <property type="entry name" value="DsrEFH-like"/>
</dbReference>
<dbReference type="InterPro" id="IPR017462">
    <property type="entry name" value="Sulphur_relay_TusC/DsrF"/>
</dbReference>
<dbReference type="EMBL" id="PFNG01000166">
    <property type="protein sequence ID" value="PIZ37717.1"/>
    <property type="molecule type" value="Genomic_DNA"/>
</dbReference>
<reference evidence="3" key="1">
    <citation type="submission" date="2017-09" db="EMBL/GenBank/DDBJ databases">
        <title>Depth-based differentiation of microbial function through sediment-hosted aquifers and enrichment of novel symbionts in the deep terrestrial subsurface.</title>
        <authorList>
            <person name="Probst A.J."/>
            <person name="Ladd B."/>
            <person name="Jarett J.K."/>
            <person name="Geller-Mcgrath D.E."/>
            <person name="Sieber C.M.K."/>
            <person name="Emerson J.B."/>
            <person name="Anantharaman K."/>
            <person name="Thomas B.C."/>
            <person name="Malmstrom R."/>
            <person name="Stieglmeier M."/>
            <person name="Klingl A."/>
            <person name="Woyke T."/>
            <person name="Ryan C.M."/>
            <person name="Banfield J.F."/>
        </authorList>
    </citation>
    <scope>NUCLEOTIDE SEQUENCE [LARGE SCALE GENOMIC DNA]</scope>
</reference>
<dbReference type="Pfam" id="PF02635">
    <property type="entry name" value="DsrE"/>
    <property type="match status" value="1"/>
</dbReference>
<protein>
    <submittedName>
        <fullName evidence="2">Sulfurtransferase complex subunit TusC</fullName>
    </submittedName>
</protein>
<organism evidence="2 3">
    <name type="scientific">Candidatus Aquicultor secundus</name>
    <dbReference type="NCBI Taxonomy" id="1973895"/>
    <lineage>
        <taxon>Bacteria</taxon>
        <taxon>Bacillati</taxon>
        <taxon>Actinomycetota</taxon>
        <taxon>Candidatus Aquicultoria</taxon>
        <taxon>Candidatus Aquicultorales</taxon>
        <taxon>Candidatus Aquicultoraceae</taxon>
        <taxon>Candidatus Aquicultor</taxon>
    </lineage>
</organism>
<name>A0A2M7T7C0_9ACTN</name>
<comment type="similarity">
    <text evidence="1">Belongs to the DsrF/TusC family.</text>
</comment>
<evidence type="ECO:0000313" key="3">
    <source>
        <dbReference type="Proteomes" id="UP000230956"/>
    </source>
</evidence>
<dbReference type="NCBIfam" id="TIGR03010">
    <property type="entry name" value="sulf_tusC_dsrF"/>
    <property type="match status" value="1"/>
</dbReference>
<dbReference type="GO" id="GO:0016740">
    <property type="term" value="F:transferase activity"/>
    <property type="evidence" value="ECO:0007669"/>
    <property type="project" value="UniProtKB-KW"/>
</dbReference>
<proteinExistence type="inferred from homology"/>
<accession>A0A2M7T7C0</accession>
<dbReference type="InterPro" id="IPR003787">
    <property type="entry name" value="Sulphur_relay_DsrE/F-like"/>
</dbReference>
<dbReference type="Gene3D" id="3.40.1260.10">
    <property type="entry name" value="DsrEFH-like"/>
    <property type="match status" value="1"/>
</dbReference>
<dbReference type="PANTHER" id="PTHR38780">
    <property type="entry name" value="PROTEIN TUSC"/>
    <property type="match status" value="1"/>
</dbReference>
<evidence type="ECO:0000313" key="2">
    <source>
        <dbReference type="EMBL" id="PIZ37717.1"/>
    </source>
</evidence>
<dbReference type="SUPFAM" id="SSF75169">
    <property type="entry name" value="DsrEFH-like"/>
    <property type="match status" value="1"/>
</dbReference>
<dbReference type="PANTHER" id="PTHR38780:SF1">
    <property type="entry name" value="PROTEIN TUSC"/>
    <property type="match status" value="1"/>
</dbReference>
<dbReference type="AlphaFoldDB" id="A0A2M7T7C0"/>
<sequence>MFVMRKAPYGTIYSFEGLETVLIMGAYEQDVSLLFVDDGVYSIKKGTDTTPLGIKNFSPTFRVLEGYDIEKLYIDKESMDSRGLTLDDFVVEPEVLDKEQIAKLMEEQDVLFPF</sequence>
<keyword evidence="2" id="KW-0808">Transferase</keyword>
<dbReference type="NCBIfam" id="NF001238">
    <property type="entry name" value="PRK00211.1"/>
    <property type="match status" value="1"/>
</dbReference>